<comment type="subcellular location">
    <subcellularLocation>
        <location evidence="1">Membrane</location>
    </subcellularLocation>
</comment>
<comment type="similarity">
    <text evidence="2">Belongs to the Tim44 family.</text>
</comment>
<evidence type="ECO:0000256" key="4">
    <source>
        <dbReference type="ARBA" id="ARBA00023136"/>
    </source>
</evidence>
<dbReference type="Gene3D" id="3.10.450.240">
    <property type="match status" value="1"/>
</dbReference>
<name>A0ABT6N030_9SPHN</name>
<organism evidence="6 7">
    <name type="scientific">Sphingomonas oryzagri</name>
    <dbReference type="NCBI Taxonomy" id="3042314"/>
    <lineage>
        <taxon>Bacteria</taxon>
        <taxon>Pseudomonadati</taxon>
        <taxon>Pseudomonadota</taxon>
        <taxon>Alphaproteobacteria</taxon>
        <taxon>Sphingomonadales</taxon>
        <taxon>Sphingomonadaceae</taxon>
        <taxon>Sphingomonas</taxon>
    </lineage>
</organism>
<evidence type="ECO:0000313" key="6">
    <source>
        <dbReference type="EMBL" id="MDH7638665.1"/>
    </source>
</evidence>
<dbReference type="PANTHER" id="PTHR10721">
    <property type="entry name" value="MITOCHONDRIAL IMPORT INNER MEMBRANE TRANSLOCASE SUBUNIT TIM44"/>
    <property type="match status" value="1"/>
</dbReference>
<dbReference type="PANTHER" id="PTHR10721:SF1">
    <property type="entry name" value="MITOCHONDRIAL IMPORT INNER MEMBRANE TRANSLOCASE SUBUNIT TIM44"/>
    <property type="match status" value="1"/>
</dbReference>
<dbReference type="SUPFAM" id="SSF54427">
    <property type="entry name" value="NTF2-like"/>
    <property type="match status" value="1"/>
</dbReference>
<accession>A0ABT6N030</accession>
<dbReference type="InterPro" id="IPR016985">
    <property type="entry name" value="UCP031890_Tim44-rel"/>
</dbReference>
<dbReference type="SMART" id="SM00978">
    <property type="entry name" value="Tim44"/>
    <property type="match status" value="1"/>
</dbReference>
<proteinExistence type="inferred from homology"/>
<evidence type="ECO:0000256" key="3">
    <source>
        <dbReference type="ARBA" id="ARBA00022946"/>
    </source>
</evidence>
<comment type="caution">
    <text evidence="6">The sequence shown here is derived from an EMBL/GenBank/DDBJ whole genome shotgun (WGS) entry which is preliminary data.</text>
</comment>
<dbReference type="InterPro" id="IPR032710">
    <property type="entry name" value="NTF2-like_dom_sf"/>
</dbReference>
<sequence>MPEIIILACVALFVAFRLYAVLGRRTGHEQPIVKPADMQQAPLIARPQIEQQPAAKAEPMGAVAAMIDPQALDGVRQIVAADPHFDVATFLDGARSAYRMTLEAFWRGDEAELRKLVDDEVYDAFAESIAARKAAGETLENKLVSIERSMIDHAGMGGQMAIVTVRFDADIAAVTRDAEGHVVAGSLSDAVQTHDLWTFSRHVKADDPNWILIETDEAA</sequence>
<dbReference type="EMBL" id="JARYGZ010000001">
    <property type="protein sequence ID" value="MDH7638665.1"/>
    <property type="molecule type" value="Genomic_DNA"/>
</dbReference>
<evidence type="ECO:0000256" key="2">
    <source>
        <dbReference type="ARBA" id="ARBA00009597"/>
    </source>
</evidence>
<evidence type="ECO:0000256" key="1">
    <source>
        <dbReference type="ARBA" id="ARBA00004370"/>
    </source>
</evidence>
<keyword evidence="4" id="KW-0472">Membrane</keyword>
<evidence type="ECO:0000313" key="7">
    <source>
        <dbReference type="Proteomes" id="UP001160625"/>
    </source>
</evidence>
<evidence type="ECO:0000259" key="5">
    <source>
        <dbReference type="SMART" id="SM00978"/>
    </source>
</evidence>
<dbReference type="PIRSF" id="PIRSF031890">
    <property type="entry name" value="UCP031890_transporter_Tim44"/>
    <property type="match status" value="1"/>
</dbReference>
<dbReference type="InterPro" id="IPR007379">
    <property type="entry name" value="Tim44-like_dom"/>
</dbReference>
<gene>
    <name evidence="6" type="ORF">QGN17_07975</name>
</gene>
<dbReference type="NCBIfam" id="NF033779">
    <property type="entry name" value="Tim44_TimA_adap"/>
    <property type="match status" value="1"/>
</dbReference>
<reference evidence="6" key="1">
    <citation type="submission" date="2023-04" db="EMBL/GenBank/DDBJ databases">
        <title>Sphingomonas sp. MAHUQ-71 isolated from rice field.</title>
        <authorList>
            <person name="Huq M.A."/>
        </authorList>
    </citation>
    <scope>NUCLEOTIDE SEQUENCE</scope>
    <source>
        <strain evidence="6">MAHUQ-71</strain>
    </source>
</reference>
<feature type="domain" description="Tim44-like" evidence="5">
    <location>
        <begin position="71"/>
        <end position="217"/>
    </location>
</feature>
<dbReference type="InterPro" id="IPR039544">
    <property type="entry name" value="Tim44-like"/>
</dbReference>
<keyword evidence="3" id="KW-0809">Transit peptide</keyword>
<keyword evidence="7" id="KW-1185">Reference proteome</keyword>
<dbReference type="RefSeq" id="WP_281043948.1">
    <property type="nucleotide sequence ID" value="NZ_JARYGZ010000001.1"/>
</dbReference>
<dbReference type="Pfam" id="PF04280">
    <property type="entry name" value="Tim44"/>
    <property type="match status" value="1"/>
</dbReference>
<dbReference type="Proteomes" id="UP001160625">
    <property type="component" value="Unassembled WGS sequence"/>
</dbReference>
<protein>
    <submittedName>
        <fullName evidence="6">Tim44/TimA family putative adaptor protein</fullName>
    </submittedName>
</protein>